<keyword evidence="5" id="KW-1133">Transmembrane helix</keyword>
<sequence length="1761" mass="194784">MKVKQKAKRVVSGLLTAVTLLSTVLSPINSYAAELPKERKLPLLEEVQSQLDEDEIVLAKDHQVEVGTSFDVKTDFTGLEIKDSAKVKITFEEAKNEQGEDFTTSHADTYKTVYYVETVNQEHPNYQISRNVVVKEIEKESESPSADAEQSETKETEEDKEDSEKPSEIPIETPDVSEGNAAFDALVEQMTEQDTFDEGSGLALHDVMEQAVEQGVDFNGMEPGEITTIKAMARTAGVGSQQVTIEKGPIYRYADYGLGTYLTEPYYISYGSVRATAYCIQPAKPGPESGTYTITKLADNQALAKVCYYGTDAAGAESYFANKHSDFSAGKRFILVHMAAAYAYGSSDAFYGTNATGQELAMDIYNYCVKKPEIPDVSMSFSDANVKAYVEGNTQRTKEITFHAAGQQSVTISLPSGVRFHNVSTGSTSAPGAKVTIQGGTKFYLSAPLTQASDTAEVFATTMAGGLEKDYSAYKLTTNSSTQDLAFIFGEGVETTNKVSLNVTWTKQAEIAIVKNDKDTGNHLAGAIYGVYRDKECSDLITQMPATDSKGGSKVTIEKIQDVVYVKEIQPPANYQADPTVYPVDVNIGKTSTKNVLNERTYAKIHLIKEDAQTGANPQGDATLEGAVYGLYARENIVHPDGTTGIVHKAGDLVSTLKVDQKGDAVVKDLYLGKYFVKEIQAPEGYLLDETEHDVECSYEGGTVPTIERTVKSTELVMKQPFQIIKAANNGETDAELLKGAGFSAYLKSSLEKKENGSYDFSHAEPVILTADGKTEMFTDEKGYACSIPLPYGTYIVRETTTPHNYKPVEDFEITIRENNPDKPQVWKVLLDKEFSAKLKIIKKDDETKKPVLVAGTEFKIYDLDHKKYVEQVTTYPTVTVHKSFFTDSQGYLILPKHLEIGHYRIEEVTAPDGYVVNKNYVEITVDSDTAYEVDGVSGDVIIEVSYEDQPVKGNLIVYKKGEMLSGFENDFIYEEQYLSGAEFEVRAAEDICTPDHQKDADGNRIVLYAKDTLVATITTGESGKAVAKDLPLGRYYVVETKAPEGFVLNPEPVTVALTYQDQETPVVEAEAMVGNDRQKVSISVEKQDIENGQVLSGALFGIYNKKDIQANGKVLVKADTLLQEMTSDENGMATCTLDLPFGEYYVKELKAPEGFVSSDEVLEFVAEYQGQETKLVFLQTVKKNEPTTAEFTKSDLTTGVELEGARLKVMDKDGNVIDEWTSEKDKPHVIKRLVVGETYTLHEEFAPYGYLKATDVTFTVKDTAEVQKVEMKDEVPKGLLIINKKGEFLEKITLLDNVKGTVEHFFEYITGNLSEVTFEVYAAEDIKAADGVSANHYKKDELVGTITTDEKGIAKMEDLPVGKYYVKEVKTAHGFVLDGEPRFVDLTYRDQDTPVVTFDEEWQNNRQKIKVTVLKKAKDTDRMLEGAIFGLFTKEEIKSRDGKVLMEAGTLIEQKTTDENGQILFKADLPVDGTYIVKEIYAPDGFVTSKEEKEFSFEYGKPEEAEVSYEFVFENEPTTVELTKTDLTTGKELPGAHLKVTDEDGNVIDEWVSTEKAHVIKELTVGKSYTMTETKPADGYVTAESITFTVENTAEIQKQEMKDDVTKVLISKQDIAGKELSGAKLTILDEEGNVIESWTSTEEAHYIEMLPIGTYTLREETAPEGYLIAKDVVFEVKDTAEVQKVVMVDEEKPKESTPEGGKPSKDAPKTGDNSNLLLWLIVLGMSLSGVVVLGRKIKKKRDCPCSAGNTQGRFFQRPRG</sequence>
<evidence type="ECO:0000313" key="9">
    <source>
        <dbReference type="EMBL" id="AWY97004.1"/>
    </source>
</evidence>
<dbReference type="OrthoDB" id="9804660at2"/>
<feature type="domain" description="SpaA-like prealbumin fold" evidence="7">
    <location>
        <begin position="1411"/>
        <end position="1501"/>
    </location>
</feature>
<keyword evidence="5" id="KW-0812">Transmembrane</keyword>
<dbReference type="NCBIfam" id="TIGR01167">
    <property type="entry name" value="LPXTG_anchor"/>
    <property type="match status" value="1"/>
</dbReference>
<feature type="region of interest" description="Disordered" evidence="4">
    <location>
        <begin position="137"/>
        <end position="175"/>
    </location>
</feature>
<feature type="domain" description="Thioester" evidence="8">
    <location>
        <begin position="242"/>
        <end position="375"/>
    </location>
</feature>
<feature type="region of interest" description="Disordered" evidence="4">
    <location>
        <begin position="1742"/>
        <end position="1761"/>
    </location>
</feature>
<name>A0A2Z4U801_9FIRM</name>
<protein>
    <recommendedName>
        <fullName evidence="11">LPXTG cell wall anchor domain-containing protein</fullName>
    </recommendedName>
</protein>
<dbReference type="RefSeq" id="WP_111917842.1">
    <property type="nucleotide sequence ID" value="NZ_CP030280.1"/>
</dbReference>
<feature type="domain" description="SpaA-like prealbumin fold" evidence="7">
    <location>
        <begin position="620"/>
        <end position="701"/>
    </location>
</feature>
<evidence type="ECO:0000256" key="4">
    <source>
        <dbReference type="SAM" id="MobiDB-lite"/>
    </source>
</evidence>
<dbReference type="PANTHER" id="PTHR36108">
    <property type="entry name" value="COLOSSIN-B-RELATED"/>
    <property type="match status" value="1"/>
</dbReference>
<evidence type="ECO:0000313" key="10">
    <source>
        <dbReference type="Proteomes" id="UP000250003"/>
    </source>
</evidence>
<evidence type="ECO:0000259" key="7">
    <source>
        <dbReference type="Pfam" id="PF17802"/>
    </source>
</evidence>
<dbReference type="InterPro" id="IPR041033">
    <property type="entry name" value="SpaA_PFL_dom_1"/>
</dbReference>
<feature type="domain" description="SpaA-like prealbumin fold" evidence="7">
    <location>
        <begin position="1190"/>
        <end position="1275"/>
    </location>
</feature>
<proteinExistence type="inferred from homology"/>
<feature type="domain" description="SpaA-like prealbumin fold" evidence="7">
    <location>
        <begin position="838"/>
        <end position="935"/>
    </location>
</feature>
<feature type="domain" description="SpaA-like prealbumin fold" evidence="7">
    <location>
        <begin position="1313"/>
        <end position="1400"/>
    </location>
</feature>
<accession>A0A2Z4U801</accession>
<dbReference type="InterPro" id="IPR013783">
    <property type="entry name" value="Ig-like_fold"/>
</dbReference>
<dbReference type="Pfam" id="PF17802">
    <property type="entry name" value="SpaA"/>
    <property type="match status" value="11"/>
</dbReference>
<comment type="similarity">
    <text evidence="1">Belongs to the serine-aspartate repeat-containing protein (SDr) family.</text>
</comment>
<feature type="signal peptide" evidence="6">
    <location>
        <begin position="1"/>
        <end position="32"/>
    </location>
</feature>
<feature type="compositionally biased region" description="Basic and acidic residues" evidence="4">
    <location>
        <begin position="1690"/>
        <end position="1710"/>
    </location>
</feature>
<feature type="domain" description="SpaA-like prealbumin fold" evidence="7">
    <location>
        <begin position="510"/>
        <end position="596"/>
    </location>
</feature>
<gene>
    <name evidence="9" type="ORF">DQQ01_01245</name>
</gene>
<evidence type="ECO:0000256" key="6">
    <source>
        <dbReference type="SAM" id="SignalP"/>
    </source>
</evidence>
<reference evidence="10" key="1">
    <citation type="submission" date="2018-06" db="EMBL/GenBank/DDBJ databases">
        <title>Description of Blautia argi sp. nov., a new anaerobic isolated from dog feces.</title>
        <authorList>
            <person name="Chang Y.-H."/>
            <person name="Paek J."/>
            <person name="Shin Y."/>
        </authorList>
    </citation>
    <scope>NUCLEOTIDE SEQUENCE [LARGE SCALE GENOMIC DNA]</scope>
    <source>
        <strain evidence="10">KCTC 15426</strain>
    </source>
</reference>
<dbReference type="SUPFAM" id="SSF49478">
    <property type="entry name" value="Cna protein B-type domain"/>
    <property type="match status" value="1"/>
</dbReference>
<keyword evidence="10" id="KW-1185">Reference proteome</keyword>
<dbReference type="EMBL" id="CP030280">
    <property type="protein sequence ID" value="AWY97004.1"/>
    <property type="molecule type" value="Genomic_DNA"/>
</dbReference>
<evidence type="ECO:0000256" key="1">
    <source>
        <dbReference type="ARBA" id="ARBA00007257"/>
    </source>
</evidence>
<feature type="domain" description="SpaA-like prealbumin fold" evidence="7">
    <location>
        <begin position="1520"/>
        <end position="1604"/>
    </location>
</feature>
<feature type="domain" description="SpaA-like prealbumin fold" evidence="7">
    <location>
        <begin position="1608"/>
        <end position="1691"/>
    </location>
</feature>
<evidence type="ECO:0000256" key="2">
    <source>
        <dbReference type="ARBA" id="ARBA00022525"/>
    </source>
</evidence>
<evidence type="ECO:0008006" key="11">
    <source>
        <dbReference type="Google" id="ProtNLM"/>
    </source>
</evidence>
<feature type="chain" id="PRO_5016461756" description="LPXTG cell wall anchor domain-containing protein" evidence="6">
    <location>
        <begin position="33"/>
        <end position="1761"/>
    </location>
</feature>
<feature type="domain" description="SpaA-like prealbumin fold" evidence="7">
    <location>
        <begin position="734"/>
        <end position="820"/>
    </location>
</feature>
<feature type="domain" description="SpaA-like prealbumin fold" evidence="7">
    <location>
        <begin position="976"/>
        <end position="1067"/>
    </location>
</feature>
<dbReference type="Pfam" id="PF20610">
    <property type="entry name" value="TED_2"/>
    <property type="match status" value="1"/>
</dbReference>
<evidence type="ECO:0000256" key="3">
    <source>
        <dbReference type="ARBA" id="ARBA00022729"/>
    </source>
</evidence>
<dbReference type="Gene3D" id="2.60.40.10">
    <property type="entry name" value="Immunoglobulins"/>
    <property type="match status" value="11"/>
</dbReference>
<feature type="region of interest" description="Disordered" evidence="4">
    <location>
        <begin position="1690"/>
        <end position="1711"/>
    </location>
</feature>
<evidence type="ECO:0000259" key="8">
    <source>
        <dbReference type="Pfam" id="PF20610"/>
    </source>
</evidence>
<dbReference type="Proteomes" id="UP000250003">
    <property type="component" value="Chromosome"/>
</dbReference>
<dbReference type="PANTHER" id="PTHR36108:SF13">
    <property type="entry name" value="COLOSSIN-B-RELATED"/>
    <property type="match status" value="1"/>
</dbReference>
<evidence type="ECO:0000256" key="5">
    <source>
        <dbReference type="SAM" id="Phobius"/>
    </source>
</evidence>
<keyword evidence="3 6" id="KW-0732">Signal</keyword>
<feature type="domain" description="SpaA-like prealbumin fold" evidence="7">
    <location>
        <begin position="1082"/>
        <end position="1175"/>
    </location>
</feature>
<keyword evidence="2" id="KW-0964">Secreted</keyword>
<dbReference type="InterPro" id="IPR046751">
    <property type="entry name" value="TED_2"/>
</dbReference>
<keyword evidence="5" id="KW-0472">Membrane</keyword>
<feature type="transmembrane region" description="Helical" evidence="5">
    <location>
        <begin position="1717"/>
        <end position="1735"/>
    </location>
</feature>
<dbReference type="KEGG" id="blau:DQQ01_01245"/>
<organism evidence="9 10">
    <name type="scientific">Blautia argi</name>
    <dbReference type="NCBI Taxonomy" id="1912897"/>
    <lineage>
        <taxon>Bacteria</taxon>
        <taxon>Bacillati</taxon>
        <taxon>Bacillota</taxon>
        <taxon>Clostridia</taxon>
        <taxon>Lachnospirales</taxon>
        <taxon>Lachnospiraceae</taxon>
        <taxon>Blautia</taxon>
    </lineage>
</organism>